<name>A0AAD5RXZ5_9PEZI</name>
<organism evidence="3 4">
    <name type="scientific">Zalerion maritima</name>
    <dbReference type="NCBI Taxonomy" id="339359"/>
    <lineage>
        <taxon>Eukaryota</taxon>
        <taxon>Fungi</taxon>
        <taxon>Dikarya</taxon>
        <taxon>Ascomycota</taxon>
        <taxon>Pezizomycotina</taxon>
        <taxon>Sordariomycetes</taxon>
        <taxon>Lulworthiomycetidae</taxon>
        <taxon>Lulworthiales</taxon>
        <taxon>Lulworthiaceae</taxon>
        <taxon>Zalerion</taxon>
    </lineage>
</organism>
<dbReference type="EMBL" id="JAKWBI020000009">
    <property type="protein sequence ID" value="KAJ2906756.1"/>
    <property type="molecule type" value="Genomic_DNA"/>
</dbReference>
<evidence type="ECO:0000256" key="1">
    <source>
        <dbReference type="SAM" id="MobiDB-lite"/>
    </source>
</evidence>
<feature type="domain" description="SRP9" evidence="2">
    <location>
        <begin position="5"/>
        <end position="100"/>
    </location>
</feature>
<keyword evidence="4" id="KW-1185">Reference proteome</keyword>
<feature type="compositionally biased region" description="Basic and acidic residues" evidence="1">
    <location>
        <begin position="129"/>
        <end position="142"/>
    </location>
</feature>
<dbReference type="PANTHER" id="PTHR12834:SF12">
    <property type="entry name" value="SIGNAL RECOGNITION PARTICLE 9 KDA PROTEIN"/>
    <property type="match status" value="1"/>
</dbReference>
<feature type="compositionally biased region" description="Polar residues" evidence="1">
    <location>
        <begin position="21"/>
        <end position="32"/>
    </location>
</feature>
<dbReference type="Pfam" id="PF05486">
    <property type="entry name" value="SRP9-21"/>
    <property type="match status" value="1"/>
</dbReference>
<evidence type="ECO:0000259" key="2">
    <source>
        <dbReference type="Pfam" id="PF05486"/>
    </source>
</evidence>
<feature type="region of interest" description="Disordered" evidence="1">
    <location>
        <begin position="21"/>
        <end position="66"/>
    </location>
</feature>
<sequence>MVFIETSQEWLQRSAQLIESKPLSTRTTTKYSISPPRAKSTPEPSSTAASKVTKRSTAPRASIELKTYDPVSGTALKYRTTKAAEVSRLILALGTLGRDMAALPKEEEQEGEDTAMVEAPDAAGEDGEKDAVGKGGKGEAPKESGSAPGGGKKKKKKGKK</sequence>
<dbReference type="PANTHER" id="PTHR12834">
    <property type="entry name" value="SIGNAL RECOGNITION PARTICLE 9 KDA PROTEIN"/>
    <property type="match status" value="1"/>
</dbReference>
<gene>
    <name evidence="3" type="ORF">MKZ38_010747</name>
</gene>
<feature type="compositionally biased region" description="Basic residues" evidence="1">
    <location>
        <begin position="151"/>
        <end position="160"/>
    </location>
</feature>
<dbReference type="InterPro" id="IPR039432">
    <property type="entry name" value="SRP9_dom"/>
</dbReference>
<dbReference type="GO" id="GO:0005786">
    <property type="term" value="C:signal recognition particle, endoplasmic reticulum targeting"/>
    <property type="evidence" value="ECO:0007669"/>
    <property type="project" value="TreeGrafter"/>
</dbReference>
<dbReference type="GO" id="GO:0006614">
    <property type="term" value="P:SRP-dependent cotranslational protein targeting to membrane"/>
    <property type="evidence" value="ECO:0007669"/>
    <property type="project" value="InterPro"/>
</dbReference>
<dbReference type="Proteomes" id="UP001201980">
    <property type="component" value="Unassembled WGS sequence"/>
</dbReference>
<accession>A0AAD5RXZ5</accession>
<feature type="region of interest" description="Disordered" evidence="1">
    <location>
        <begin position="97"/>
        <end position="160"/>
    </location>
</feature>
<dbReference type="AlphaFoldDB" id="A0AAD5RXZ5"/>
<comment type="caution">
    <text evidence="3">The sequence shown here is derived from an EMBL/GenBank/DDBJ whole genome shotgun (WGS) entry which is preliminary data.</text>
</comment>
<protein>
    <recommendedName>
        <fullName evidence="2">SRP9 domain-containing protein</fullName>
    </recommendedName>
</protein>
<reference evidence="3" key="1">
    <citation type="submission" date="2022-07" db="EMBL/GenBank/DDBJ databases">
        <title>Draft genome sequence of Zalerion maritima ATCC 34329, a (micro)plastics degrading marine fungus.</title>
        <authorList>
            <person name="Paco A."/>
            <person name="Goncalves M.F.M."/>
            <person name="Rocha-Santos T.A.P."/>
            <person name="Alves A."/>
        </authorList>
    </citation>
    <scope>NUCLEOTIDE SEQUENCE</scope>
    <source>
        <strain evidence="3">ATCC 34329</strain>
    </source>
</reference>
<dbReference type="InterPro" id="IPR039914">
    <property type="entry name" value="SRP9-like"/>
</dbReference>
<evidence type="ECO:0000313" key="3">
    <source>
        <dbReference type="EMBL" id="KAJ2906756.1"/>
    </source>
</evidence>
<evidence type="ECO:0000313" key="4">
    <source>
        <dbReference type="Proteomes" id="UP001201980"/>
    </source>
</evidence>
<proteinExistence type="predicted"/>